<feature type="region of interest" description="Disordered" evidence="1">
    <location>
        <begin position="197"/>
        <end position="258"/>
    </location>
</feature>
<dbReference type="Proteomes" id="UP001215598">
    <property type="component" value="Unassembled WGS sequence"/>
</dbReference>
<accession>A0AAD7MJ48</accession>
<proteinExistence type="predicted"/>
<evidence type="ECO:0000313" key="2">
    <source>
        <dbReference type="EMBL" id="KAJ7719117.1"/>
    </source>
</evidence>
<reference evidence="2" key="1">
    <citation type="submission" date="2023-03" db="EMBL/GenBank/DDBJ databases">
        <title>Massive genome expansion in bonnet fungi (Mycena s.s.) driven by repeated elements and novel gene families across ecological guilds.</title>
        <authorList>
            <consortium name="Lawrence Berkeley National Laboratory"/>
            <person name="Harder C.B."/>
            <person name="Miyauchi S."/>
            <person name="Viragh M."/>
            <person name="Kuo A."/>
            <person name="Thoen E."/>
            <person name="Andreopoulos B."/>
            <person name="Lu D."/>
            <person name="Skrede I."/>
            <person name="Drula E."/>
            <person name="Henrissat B."/>
            <person name="Morin E."/>
            <person name="Kohler A."/>
            <person name="Barry K."/>
            <person name="LaButti K."/>
            <person name="Morin E."/>
            <person name="Salamov A."/>
            <person name="Lipzen A."/>
            <person name="Mereny Z."/>
            <person name="Hegedus B."/>
            <person name="Baldrian P."/>
            <person name="Stursova M."/>
            <person name="Weitz H."/>
            <person name="Taylor A."/>
            <person name="Grigoriev I.V."/>
            <person name="Nagy L.G."/>
            <person name="Martin F."/>
            <person name="Kauserud H."/>
        </authorList>
    </citation>
    <scope>NUCLEOTIDE SEQUENCE</scope>
    <source>
        <strain evidence="2">CBHHK182m</strain>
    </source>
</reference>
<comment type="caution">
    <text evidence="2">The sequence shown here is derived from an EMBL/GenBank/DDBJ whole genome shotgun (WGS) entry which is preliminary data.</text>
</comment>
<organism evidence="2 3">
    <name type="scientific">Mycena metata</name>
    <dbReference type="NCBI Taxonomy" id="1033252"/>
    <lineage>
        <taxon>Eukaryota</taxon>
        <taxon>Fungi</taxon>
        <taxon>Dikarya</taxon>
        <taxon>Basidiomycota</taxon>
        <taxon>Agaricomycotina</taxon>
        <taxon>Agaricomycetes</taxon>
        <taxon>Agaricomycetidae</taxon>
        <taxon>Agaricales</taxon>
        <taxon>Marasmiineae</taxon>
        <taxon>Mycenaceae</taxon>
        <taxon>Mycena</taxon>
    </lineage>
</organism>
<evidence type="ECO:0000256" key="1">
    <source>
        <dbReference type="SAM" id="MobiDB-lite"/>
    </source>
</evidence>
<dbReference type="AlphaFoldDB" id="A0AAD7MJ48"/>
<evidence type="ECO:0000313" key="3">
    <source>
        <dbReference type="Proteomes" id="UP001215598"/>
    </source>
</evidence>
<gene>
    <name evidence="2" type="ORF">B0H16DRAFT_1475129</name>
</gene>
<name>A0AAD7MJ48_9AGAR</name>
<protein>
    <submittedName>
        <fullName evidence="2">Uncharacterized protein</fullName>
    </submittedName>
</protein>
<dbReference type="EMBL" id="JARKIB010000256">
    <property type="protein sequence ID" value="KAJ7719117.1"/>
    <property type="molecule type" value="Genomic_DNA"/>
</dbReference>
<keyword evidence="3" id="KW-1185">Reference proteome</keyword>
<sequence length="370" mass="41154">MVLALESRSQAGYFILSTEKHTKTLAEHQRFKTAALEDLESFSDLKLEGAGRDQKSVAELYYRCRDASGSSDVALLHDDLLNHPVQPPLGPPVFSCFDPSVVTSQSGLLALVRWTAPGSRASGKIVEARQGTRIYCPRVHLNTYATTRPGRTIKNMPFKPRFSCPLPIQLPRNRERHAVLNCHLRARTTHPVLRLRSVLGAPRRPTSLQLQARPTPHSPFTRGPAQGPDVPSPSFQTQTRRPYSAAEQAHHSTPVPLPLARRNRFPSIACHARLPSRCCALAHPRYHAKRLASNIVSLIAAQASISSRPCSYTYASTNRNVVETYIKARTRYFDSVCHPTLSTTARFGSPARLCIDRPRVVGPARRLSKR</sequence>